<dbReference type="Gene3D" id="3.40.50.1820">
    <property type="entry name" value="alpha/beta hydrolase"/>
    <property type="match status" value="1"/>
</dbReference>
<protein>
    <recommendedName>
        <fullName evidence="3">Dienelactone hydrolase</fullName>
    </recommendedName>
</protein>
<proteinExistence type="predicted"/>
<evidence type="ECO:0000313" key="2">
    <source>
        <dbReference type="EMBL" id="ARP20548.1"/>
    </source>
</evidence>
<sequence length="339" mass="37001">MKTKIIMSFLLATLCVSVSASTNEPKYHSALTVKTGFSEDRDKPVEVYYWYPTTNEKNNFSFGRGNIFKSVETQLDAPLASGKFPVVLLSQGGTRSAFSHSGWIASSLAQQGYVVVVPKPPAPNEINAEMAVDEITFRTSDLVLGLNELSSVGILSGGVDTDAVQGVGFFLGGTSMLMLSGAQISPEKYRTSCHNATNVDCHWLRENNVDITSIPDQKFPRFQSENKLKSVVVINPELTKTFVPETLALMNNAITVVALSDRLHPALTPAESLVALPNVTFQEIPSASQFSAFSECTERGIKILASEGEEALCQERDEVSRKDNHQHILDVILARLTKS</sequence>
<evidence type="ECO:0000256" key="1">
    <source>
        <dbReference type="SAM" id="SignalP"/>
    </source>
</evidence>
<dbReference type="SUPFAM" id="SSF53474">
    <property type="entry name" value="alpha/beta-Hydrolases"/>
    <property type="match status" value="1"/>
</dbReference>
<dbReference type="EMBL" id="CP017903">
    <property type="protein sequence ID" value="ARP20548.1"/>
    <property type="molecule type" value="Genomic_DNA"/>
</dbReference>
<keyword evidence="1" id="KW-0732">Signal</keyword>
<dbReference type="RefSeq" id="WP_086047608.1">
    <property type="nucleotide sequence ID" value="NZ_CAJDZJ010000005.1"/>
</dbReference>
<name>A0A1W6THX5_VIBAL</name>
<gene>
    <name evidence="2" type="ORF">K05K4_38220</name>
</gene>
<feature type="signal peptide" evidence="1">
    <location>
        <begin position="1"/>
        <end position="20"/>
    </location>
</feature>
<feature type="chain" id="PRO_5011905005" description="Dienelactone hydrolase" evidence="1">
    <location>
        <begin position="21"/>
        <end position="339"/>
    </location>
</feature>
<dbReference type="AlphaFoldDB" id="A0A1W6THX5"/>
<reference evidence="2" key="1">
    <citation type="submission" date="2016-10" db="EMBL/GenBank/DDBJ databases">
        <title>The High Quality Genome of Vibrio alginolyticus K01M1.</title>
        <authorList>
            <person name="Wendling C."/>
            <person name="Chibani C.M."/>
            <person name="Hertel R."/>
            <person name="Sproer C."/>
            <person name="Bunk B."/>
            <person name="Overmann J."/>
            <person name="Roth O."/>
            <person name="Liesegang H."/>
        </authorList>
    </citation>
    <scope>NUCLEOTIDE SEQUENCE</scope>
    <source>
        <strain evidence="2">K05K4</strain>
    </source>
</reference>
<evidence type="ECO:0008006" key="3">
    <source>
        <dbReference type="Google" id="ProtNLM"/>
    </source>
</evidence>
<accession>A0A1W6THX5</accession>
<dbReference type="InterPro" id="IPR029058">
    <property type="entry name" value="AB_hydrolase_fold"/>
</dbReference>
<organism evidence="2">
    <name type="scientific">Vibrio alginolyticus</name>
    <dbReference type="NCBI Taxonomy" id="663"/>
    <lineage>
        <taxon>Bacteria</taxon>
        <taxon>Pseudomonadati</taxon>
        <taxon>Pseudomonadota</taxon>
        <taxon>Gammaproteobacteria</taxon>
        <taxon>Vibrionales</taxon>
        <taxon>Vibrionaceae</taxon>
        <taxon>Vibrio</taxon>
    </lineage>
</organism>